<dbReference type="AlphaFoldDB" id="A0A7K0DPD9"/>
<sequence>MQFLVFASPIAGKEDEFNEWYTGVHIPDMLKIPAVTAATRIRLRPVGAEEKRPEYLTTYEVDGDIDSLIKEIGVRTRNGDFGPLPDTIDKTSVRMIVGEPA</sequence>
<name>A0A7K0DPD9_9NOCA</name>
<keyword evidence="2" id="KW-1185">Reference proteome</keyword>
<dbReference type="SUPFAM" id="SSF54909">
    <property type="entry name" value="Dimeric alpha+beta barrel"/>
    <property type="match status" value="1"/>
</dbReference>
<evidence type="ECO:0000313" key="1">
    <source>
        <dbReference type="EMBL" id="MQY27616.1"/>
    </source>
</evidence>
<evidence type="ECO:0008006" key="3">
    <source>
        <dbReference type="Google" id="ProtNLM"/>
    </source>
</evidence>
<protein>
    <recommendedName>
        <fullName evidence="3">EthD domain-containing protein</fullName>
    </recommendedName>
</protein>
<dbReference type="Proteomes" id="UP000431401">
    <property type="component" value="Unassembled WGS sequence"/>
</dbReference>
<accession>A0A7K0DPD9</accession>
<evidence type="ECO:0000313" key="2">
    <source>
        <dbReference type="Proteomes" id="UP000431401"/>
    </source>
</evidence>
<proteinExistence type="predicted"/>
<gene>
    <name evidence="1" type="ORF">NRB56_31990</name>
</gene>
<reference evidence="1 2" key="1">
    <citation type="submission" date="2019-10" db="EMBL/GenBank/DDBJ databases">
        <title>Nocardia macrotermitis sp. nov. and Nocardia aurantia sp. nov., isolated from the gut of fungus growing-termite Macrotermes natalensis.</title>
        <authorList>
            <person name="Benndorf R."/>
            <person name="Schwitalla J."/>
            <person name="Martin K."/>
            <person name="De Beer W."/>
            <person name="Kaster A.-K."/>
            <person name="Vollmers J."/>
            <person name="Poulsen M."/>
            <person name="Beemelmanns C."/>
        </authorList>
    </citation>
    <scope>NUCLEOTIDE SEQUENCE [LARGE SCALE GENOMIC DNA]</scope>
    <source>
        <strain evidence="1 2">RB56</strain>
    </source>
</reference>
<organism evidence="1 2">
    <name type="scientific">Nocardia aurantia</name>
    <dbReference type="NCBI Taxonomy" id="2585199"/>
    <lineage>
        <taxon>Bacteria</taxon>
        <taxon>Bacillati</taxon>
        <taxon>Actinomycetota</taxon>
        <taxon>Actinomycetes</taxon>
        <taxon>Mycobacteriales</taxon>
        <taxon>Nocardiaceae</taxon>
        <taxon>Nocardia</taxon>
    </lineage>
</organism>
<comment type="caution">
    <text evidence="1">The sequence shown here is derived from an EMBL/GenBank/DDBJ whole genome shotgun (WGS) entry which is preliminary data.</text>
</comment>
<dbReference type="EMBL" id="WEGI01000006">
    <property type="protein sequence ID" value="MQY27616.1"/>
    <property type="molecule type" value="Genomic_DNA"/>
</dbReference>
<dbReference type="RefSeq" id="WP_194290873.1">
    <property type="nucleotide sequence ID" value="NZ_WEGI01000006.1"/>
</dbReference>
<dbReference type="InterPro" id="IPR011008">
    <property type="entry name" value="Dimeric_a/b-barrel"/>
</dbReference>